<sequence length="131" mass="14475">MANRSTGSNTLQYSDAGSVDFATVGSRFEPGNQKRVTSLNVLQTHSILCDFRQLLLRNVFNSCGHLFPSECITQFFLYGWTFYCECHKPVDVTDILPQPGSLPSGKIIQSLESWKITSSPAKSISSPLKIA</sequence>
<dbReference type="Proteomes" id="UP000024404">
    <property type="component" value="Unassembled WGS sequence"/>
</dbReference>
<dbReference type="AlphaFoldDB" id="A0A8R1TW97"/>
<keyword evidence="2" id="KW-1185">Reference proteome</keyword>
<organism evidence="1 2">
    <name type="scientific">Onchocerca volvulus</name>
    <dbReference type="NCBI Taxonomy" id="6282"/>
    <lineage>
        <taxon>Eukaryota</taxon>
        <taxon>Metazoa</taxon>
        <taxon>Ecdysozoa</taxon>
        <taxon>Nematoda</taxon>
        <taxon>Chromadorea</taxon>
        <taxon>Rhabditida</taxon>
        <taxon>Spirurina</taxon>
        <taxon>Spiruromorpha</taxon>
        <taxon>Filarioidea</taxon>
        <taxon>Onchocercidae</taxon>
        <taxon>Onchocerca</taxon>
    </lineage>
</organism>
<evidence type="ECO:0000313" key="2">
    <source>
        <dbReference type="Proteomes" id="UP000024404"/>
    </source>
</evidence>
<name>A0A8R1TW97_ONCVO</name>
<proteinExistence type="predicted"/>
<evidence type="ECO:0000313" key="1">
    <source>
        <dbReference type="EnsemblMetazoa" id="OVOC5659.1"/>
    </source>
</evidence>
<dbReference type="EMBL" id="CMVM020000161">
    <property type="status" value="NOT_ANNOTATED_CDS"/>
    <property type="molecule type" value="Genomic_DNA"/>
</dbReference>
<reference evidence="1" key="2">
    <citation type="submission" date="2022-06" db="UniProtKB">
        <authorList>
            <consortium name="EnsemblMetazoa"/>
        </authorList>
    </citation>
    <scope>IDENTIFICATION</scope>
</reference>
<reference evidence="2" key="1">
    <citation type="submission" date="2013-10" db="EMBL/GenBank/DDBJ databases">
        <title>Genome sequencing of Onchocerca volvulus.</title>
        <authorList>
            <person name="Cotton J."/>
            <person name="Tsai J."/>
            <person name="Stanley E."/>
            <person name="Tracey A."/>
            <person name="Holroyd N."/>
            <person name="Lustigman S."/>
            <person name="Berriman M."/>
        </authorList>
    </citation>
    <scope>NUCLEOTIDE SEQUENCE</scope>
</reference>
<dbReference type="EnsemblMetazoa" id="OVOC5659.1">
    <property type="protein sequence ID" value="OVOC5659.1"/>
    <property type="gene ID" value="WBGene00242468"/>
</dbReference>
<protein>
    <submittedName>
        <fullName evidence="1">Uncharacterized protein</fullName>
    </submittedName>
</protein>
<accession>A0A8R1TW97</accession>